<dbReference type="InterPro" id="IPR036388">
    <property type="entry name" value="WH-like_DNA-bd_sf"/>
</dbReference>
<keyword evidence="3" id="KW-1185">Reference proteome</keyword>
<evidence type="ECO:0000313" key="2">
    <source>
        <dbReference type="EMBL" id="BCX68267.1"/>
    </source>
</evidence>
<evidence type="ECO:0000313" key="3">
    <source>
        <dbReference type="Proteomes" id="UP000218595"/>
    </source>
</evidence>
<organism evidence="2 3">
    <name type="scientific">Pseudomonas izuensis</name>
    <dbReference type="NCBI Taxonomy" id="2684212"/>
    <lineage>
        <taxon>Bacteria</taxon>
        <taxon>Pseudomonadati</taxon>
        <taxon>Pseudomonadota</taxon>
        <taxon>Gammaproteobacteria</taxon>
        <taxon>Pseudomonadales</taxon>
        <taxon>Pseudomonadaceae</taxon>
        <taxon>Pseudomonas</taxon>
    </lineage>
</organism>
<dbReference type="InterPro" id="IPR000792">
    <property type="entry name" value="Tscrpt_reg_LuxR_C"/>
</dbReference>
<protein>
    <recommendedName>
        <fullName evidence="1">HTH luxR-type domain-containing protein</fullName>
    </recommendedName>
</protein>
<dbReference type="EMBL" id="AP017423">
    <property type="protein sequence ID" value="BCX68267.1"/>
    <property type="molecule type" value="Genomic_DNA"/>
</dbReference>
<feature type="domain" description="HTH luxR-type" evidence="1">
    <location>
        <begin position="7"/>
        <end position="36"/>
    </location>
</feature>
<dbReference type="SUPFAM" id="SSF46894">
    <property type="entry name" value="C-terminal effector domain of the bipartite response regulators"/>
    <property type="match status" value="1"/>
</dbReference>
<sequence length="43" mass="4756">MLPDYWFLSQLTVKSHLRKINTKLGAGGRTEAVAIARTLGLLD</sequence>
<dbReference type="Pfam" id="PF00196">
    <property type="entry name" value="GerE"/>
    <property type="match status" value="1"/>
</dbReference>
<name>A0ABM7RUT9_9PSED</name>
<accession>A0ABM7RUT9</accession>
<dbReference type="InterPro" id="IPR016032">
    <property type="entry name" value="Sig_transdc_resp-reg_C-effctor"/>
</dbReference>
<proteinExistence type="predicted"/>
<reference evidence="2 3" key="1">
    <citation type="submission" date="2016-04" db="EMBL/GenBank/DDBJ databases">
        <title>Complete genome sequence of Pseudomonas sp. LAB-08 isolated from TCE contaminated aquifer soil.</title>
        <authorList>
            <person name="Dohra H."/>
            <person name="Suzuki K."/>
            <person name="Fatma A."/>
            <person name="Inuzuka Y."/>
            <person name="Honjo M."/>
            <person name="Tashiro Y."/>
            <person name="Futamata H."/>
        </authorList>
    </citation>
    <scope>NUCLEOTIDE SEQUENCE [LARGE SCALE GENOMIC DNA]</scope>
    <source>
        <strain evidence="2 3">LAB-08</strain>
    </source>
</reference>
<dbReference type="Gene3D" id="1.10.10.10">
    <property type="entry name" value="Winged helix-like DNA-binding domain superfamily/Winged helix DNA-binding domain"/>
    <property type="match status" value="1"/>
</dbReference>
<gene>
    <name evidence="2" type="ORF">LAB08_R29070</name>
</gene>
<dbReference type="RefSeq" id="WP_157755701.1">
    <property type="nucleotide sequence ID" value="NZ_AP017423.2"/>
</dbReference>
<dbReference type="Proteomes" id="UP000218595">
    <property type="component" value="Chromosome"/>
</dbReference>
<evidence type="ECO:0000259" key="1">
    <source>
        <dbReference type="Pfam" id="PF00196"/>
    </source>
</evidence>